<dbReference type="InterPro" id="IPR001638">
    <property type="entry name" value="Solute-binding_3/MltF_N"/>
</dbReference>
<evidence type="ECO:0000256" key="2">
    <source>
        <dbReference type="ARBA" id="ARBA00022729"/>
    </source>
</evidence>
<accession>A0A5C4XES6</accession>
<dbReference type="AlphaFoldDB" id="A0A5C4XES6"/>
<dbReference type="RefSeq" id="WP_139678265.1">
    <property type="nucleotide sequence ID" value="NZ_VDMN01000005.1"/>
</dbReference>
<dbReference type="OrthoDB" id="5419093at2"/>
<protein>
    <submittedName>
        <fullName evidence="5">ABC transporter substrate-binding protein</fullName>
    </submittedName>
</protein>
<gene>
    <name evidence="5" type="ORF">FHP24_21430</name>
</gene>
<evidence type="ECO:0000313" key="5">
    <source>
        <dbReference type="EMBL" id="TNM61818.1"/>
    </source>
</evidence>
<comment type="caution">
    <text evidence="5">The sequence shown here is derived from an EMBL/GenBank/DDBJ whole genome shotgun (WGS) entry which is preliminary data.</text>
</comment>
<dbReference type="PANTHER" id="PTHR35936">
    <property type="entry name" value="MEMBRANE-BOUND LYTIC MUREIN TRANSGLYCOSYLASE F"/>
    <property type="match status" value="1"/>
</dbReference>
<sequence>MSHRSRLLSIAVGSLLSLSAALASTAYAQGLDLSPEQKDRVRAEKVDGAVKLISPNYKFVTAGKFTVASVPGSLPFAVYGNDTETPVGGEPDIAQLVADSLGLELEIIPVAWADWPLGIASGKFDAVIHNVTVTELRKEKLDFSTYRHDLLGFYVANDSKIKDISKPEDVAGLRVIVGASTNQEQILVRWNEANVAKGLKPVEIQYYDDVTVQDLALQAGRADAYLGPNAISAFKAGQGNKTRLVGTFSGGWPETAEIAVATKKGAGLADAITFSLNAQIKNGNYGKALARWNLSAEAITESRTNPQGLPKS</sequence>
<proteinExistence type="predicted"/>
<dbReference type="SUPFAM" id="SSF53850">
    <property type="entry name" value="Periplasmic binding protein-like II"/>
    <property type="match status" value="1"/>
</dbReference>
<reference evidence="5 6" key="1">
    <citation type="submission" date="2019-06" db="EMBL/GenBank/DDBJ databases">
        <title>The draft genome of Rhizobium smilacinae PTYR-5.</title>
        <authorList>
            <person name="Liu L."/>
            <person name="Li L."/>
            <person name="Zhang X."/>
        </authorList>
    </citation>
    <scope>NUCLEOTIDE SEQUENCE [LARGE SCALE GENOMIC DNA]</scope>
    <source>
        <strain evidence="5 6">PTYR-5</strain>
    </source>
</reference>
<evidence type="ECO:0000256" key="3">
    <source>
        <dbReference type="SAM" id="SignalP"/>
    </source>
</evidence>
<evidence type="ECO:0000259" key="4">
    <source>
        <dbReference type="SMART" id="SM00062"/>
    </source>
</evidence>
<dbReference type="EMBL" id="VDMN01000005">
    <property type="protein sequence ID" value="TNM61818.1"/>
    <property type="molecule type" value="Genomic_DNA"/>
</dbReference>
<feature type="domain" description="Solute-binding protein family 3/N-terminal" evidence="4">
    <location>
        <begin position="64"/>
        <end position="296"/>
    </location>
</feature>
<dbReference type="CDD" id="cd01004">
    <property type="entry name" value="PBP2_MidA_like"/>
    <property type="match status" value="1"/>
</dbReference>
<name>A0A5C4XES6_9HYPH</name>
<dbReference type="Proteomes" id="UP000311605">
    <property type="component" value="Unassembled WGS sequence"/>
</dbReference>
<feature type="chain" id="PRO_5022951151" evidence="3">
    <location>
        <begin position="29"/>
        <end position="312"/>
    </location>
</feature>
<feature type="signal peptide" evidence="3">
    <location>
        <begin position="1"/>
        <end position="28"/>
    </location>
</feature>
<dbReference type="Gene3D" id="3.40.190.10">
    <property type="entry name" value="Periplasmic binding protein-like II"/>
    <property type="match status" value="2"/>
</dbReference>
<organism evidence="5 6">
    <name type="scientific">Aliirhizobium smilacinae</name>
    <dbReference type="NCBI Taxonomy" id="1395944"/>
    <lineage>
        <taxon>Bacteria</taxon>
        <taxon>Pseudomonadati</taxon>
        <taxon>Pseudomonadota</taxon>
        <taxon>Alphaproteobacteria</taxon>
        <taxon>Hyphomicrobiales</taxon>
        <taxon>Rhizobiaceae</taxon>
        <taxon>Aliirhizobium</taxon>
    </lineage>
</organism>
<evidence type="ECO:0000256" key="1">
    <source>
        <dbReference type="ARBA" id="ARBA00004418"/>
    </source>
</evidence>
<dbReference type="Pfam" id="PF00497">
    <property type="entry name" value="SBP_bac_3"/>
    <property type="match status" value="1"/>
</dbReference>
<comment type="subcellular location">
    <subcellularLocation>
        <location evidence="1">Periplasm</location>
    </subcellularLocation>
</comment>
<evidence type="ECO:0000313" key="6">
    <source>
        <dbReference type="Proteomes" id="UP000311605"/>
    </source>
</evidence>
<dbReference type="SMART" id="SM00062">
    <property type="entry name" value="PBPb"/>
    <property type="match status" value="1"/>
</dbReference>
<keyword evidence="2 3" id="KW-0732">Signal</keyword>
<dbReference type="GO" id="GO:0042597">
    <property type="term" value="C:periplasmic space"/>
    <property type="evidence" value="ECO:0007669"/>
    <property type="project" value="UniProtKB-SubCell"/>
</dbReference>
<keyword evidence="6" id="KW-1185">Reference proteome</keyword>
<dbReference type="PANTHER" id="PTHR35936:SF19">
    <property type="entry name" value="AMINO-ACID-BINDING PROTEIN YXEM-RELATED"/>
    <property type="match status" value="1"/>
</dbReference>